<accession>A0A6B8RQZ0</accession>
<keyword evidence="2" id="KW-1185">Reference proteome</keyword>
<evidence type="ECO:0000313" key="2">
    <source>
        <dbReference type="Proteomes" id="UP000426246"/>
    </source>
</evidence>
<reference evidence="2" key="1">
    <citation type="submission" date="2018-11" db="EMBL/GenBank/DDBJ databases">
        <title>Complete genome sequence of Paenibacillus sp. ML311-T8.</title>
        <authorList>
            <person name="Nam Y.-D."/>
            <person name="Kang J."/>
            <person name="Chung W.-H."/>
            <person name="Park Y.S."/>
        </authorList>
    </citation>
    <scope>NUCLEOTIDE SEQUENCE [LARGE SCALE GENOMIC DNA]</scope>
    <source>
        <strain evidence="2">ML311-T8</strain>
    </source>
</reference>
<proteinExistence type="predicted"/>
<organism evidence="1 2">
    <name type="scientific">Paenibacillus psychroresistens</name>
    <dbReference type="NCBI Taxonomy" id="1778678"/>
    <lineage>
        <taxon>Bacteria</taxon>
        <taxon>Bacillati</taxon>
        <taxon>Bacillota</taxon>
        <taxon>Bacilli</taxon>
        <taxon>Bacillales</taxon>
        <taxon>Paenibacillaceae</taxon>
        <taxon>Paenibacillus</taxon>
    </lineage>
</organism>
<dbReference type="EMBL" id="CP034235">
    <property type="protein sequence ID" value="QGQ97955.1"/>
    <property type="molecule type" value="Genomic_DNA"/>
</dbReference>
<dbReference type="KEGG" id="ppsc:EHS13_25220"/>
<protein>
    <submittedName>
        <fullName evidence="1">Uncharacterized protein</fullName>
    </submittedName>
</protein>
<dbReference type="RefSeq" id="WP_155703049.1">
    <property type="nucleotide sequence ID" value="NZ_CP034235.1"/>
</dbReference>
<evidence type="ECO:0000313" key="1">
    <source>
        <dbReference type="EMBL" id="QGQ97955.1"/>
    </source>
</evidence>
<gene>
    <name evidence="1" type="ORF">EHS13_25220</name>
</gene>
<name>A0A6B8RQZ0_9BACL</name>
<dbReference type="Proteomes" id="UP000426246">
    <property type="component" value="Chromosome"/>
</dbReference>
<sequence length="117" mass="12463">MTARGQALVIQITAIHTLYWDEDGVSAIDLVLGTIVTSTNFYTLSLTASGANKITLPAATKSAIANYSTFGPSDVIELLSLIGSIGKRKTAPTLHKYKGRGLSGFLIEYTTGQRQSL</sequence>
<dbReference type="AlphaFoldDB" id="A0A6B8RQZ0"/>